<dbReference type="EMBL" id="JAJNBZ010000005">
    <property type="protein sequence ID" value="MCE5169451.1"/>
    <property type="molecule type" value="Genomic_DNA"/>
</dbReference>
<dbReference type="PANTHER" id="PTHR34796:SF1">
    <property type="entry name" value="EXPRESSED PROTEIN"/>
    <property type="match status" value="1"/>
</dbReference>
<dbReference type="Gene3D" id="1.10.3450.10">
    <property type="entry name" value="TTHA0068-like"/>
    <property type="match status" value="1"/>
</dbReference>
<dbReference type="Pfam" id="PF03745">
    <property type="entry name" value="DUF309"/>
    <property type="match status" value="1"/>
</dbReference>
<gene>
    <name evidence="1" type="ORF">LQV63_09020</name>
</gene>
<accession>A0ABS8YBR5</accession>
<dbReference type="RefSeq" id="WP_233696445.1">
    <property type="nucleotide sequence ID" value="NZ_JAJNBZ010000005.1"/>
</dbReference>
<evidence type="ECO:0000313" key="2">
    <source>
        <dbReference type="Proteomes" id="UP001199916"/>
    </source>
</evidence>
<comment type="caution">
    <text evidence="1">The sequence shown here is derived from an EMBL/GenBank/DDBJ whole genome shotgun (WGS) entry which is preliminary data.</text>
</comment>
<organism evidence="1 2">
    <name type="scientific">Paenibacillus profundus</name>
    <dbReference type="NCBI Taxonomy" id="1173085"/>
    <lineage>
        <taxon>Bacteria</taxon>
        <taxon>Bacillati</taxon>
        <taxon>Bacillota</taxon>
        <taxon>Bacilli</taxon>
        <taxon>Bacillales</taxon>
        <taxon>Paenibacillaceae</taxon>
        <taxon>Paenibacillus</taxon>
    </lineage>
</organism>
<name>A0ABS8YBR5_9BACL</name>
<dbReference type="Proteomes" id="UP001199916">
    <property type="component" value="Unassembled WGS sequence"/>
</dbReference>
<dbReference type="SUPFAM" id="SSF140663">
    <property type="entry name" value="TTHA0068-like"/>
    <property type="match status" value="1"/>
</dbReference>
<protein>
    <submittedName>
        <fullName evidence="1">DUF309 domain-containing protein</fullName>
    </submittedName>
</protein>
<dbReference type="PANTHER" id="PTHR34796">
    <property type="entry name" value="EXPRESSED PROTEIN"/>
    <property type="match status" value="1"/>
</dbReference>
<dbReference type="InterPro" id="IPR005500">
    <property type="entry name" value="DUF309"/>
</dbReference>
<sequence>MHYPKPYIEYLLHFHGSRDWFECHEIMEEMWKAETSMERKQWWLTLVQIAVGLYHERRGNTAGACKMLRSAMSHANQVPWHDLGLDGEQLLSQLEAKLTELNRSGTAGERISVRPDYEEWNLPIADPDLCEQCKEQCEHRGWTWCSTNSHVMDDVVHRHMLRDRQDVIAARAEAHRLKQRERGAESC</sequence>
<proteinExistence type="predicted"/>
<reference evidence="1 2" key="1">
    <citation type="submission" date="2021-11" db="EMBL/GenBank/DDBJ databases">
        <title>Draft genome sequence of Paenibacillus profundus YoMME, a new Gram-positive bacteria with exoelectrogenic properties.</title>
        <authorList>
            <person name="Hubenova Y."/>
            <person name="Hubenova E."/>
            <person name="Manasiev Y."/>
            <person name="Peykov S."/>
            <person name="Mitov M."/>
        </authorList>
    </citation>
    <scope>NUCLEOTIDE SEQUENCE [LARGE SCALE GENOMIC DNA]</scope>
    <source>
        <strain evidence="1 2">YoMME</strain>
    </source>
</reference>
<dbReference type="InterPro" id="IPR023203">
    <property type="entry name" value="TTHA0068_sf"/>
</dbReference>
<evidence type="ECO:0000313" key="1">
    <source>
        <dbReference type="EMBL" id="MCE5169451.1"/>
    </source>
</evidence>
<keyword evidence="2" id="KW-1185">Reference proteome</keyword>